<dbReference type="Pfam" id="PF00977">
    <property type="entry name" value="His_biosynth"/>
    <property type="match status" value="1"/>
</dbReference>
<gene>
    <name evidence="9 12" type="primary">hisA</name>
    <name evidence="12" type="ORF">ENF30_00325</name>
</gene>
<dbReference type="EC" id="5.3.1.16" evidence="9 11"/>
<keyword evidence="8 9" id="KW-0413">Isomerase</keyword>
<dbReference type="InterPro" id="IPR011060">
    <property type="entry name" value="RibuloseP-bd_barrel"/>
</dbReference>
<dbReference type="InterPro" id="IPR006062">
    <property type="entry name" value="His_biosynth"/>
</dbReference>
<feature type="active site" description="Proton donor" evidence="9">
    <location>
        <position position="129"/>
    </location>
</feature>
<keyword evidence="5 9" id="KW-0963">Cytoplasm</keyword>
<feature type="active site" description="Proton acceptor" evidence="9">
    <location>
        <position position="8"/>
    </location>
</feature>
<evidence type="ECO:0000256" key="3">
    <source>
        <dbReference type="ARBA" id="ARBA00005133"/>
    </source>
</evidence>
<proteinExistence type="inferred from homology"/>
<comment type="subcellular location">
    <subcellularLocation>
        <location evidence="2 9 11">Cytoplasm</location>
    </subcellularLocation>
</comment>
<name>A0A7V0NE23_DESA2</name>
<dbReference type="FunFam" id="3.20.20.70:FF:000009">
    <property type="entry name" value="1-(5-phosphoribosyl)-5-[(5-phosphoribosylamino)methylideneamino] imidazole-4-carboxamide isomerase"/>
    <property type="match status" value="1"/>
</dbReference>
<evidence type="ECO:0000256" key="1">
    <source>
        <dbReference type="ARBA" id="ARBA00000901"/>
    </source>
</evidence>
<dbReference type="UniPathway" id="UPA00031">
    <property type="reaction ID" value="UER00009"/>
</dbReference>
<organism evidence="12">
    <name type="scientific">Desulfofervidus auxilii</name>
    <dbReference type="NCBI Taxonomy" id="1621989"/>
    <lineage>
        <taxon>Bacteria</taxon>
        <taxon>Pseudomonadati</taxon>
        <taxon>Thermodesulfobacteriota</taxon>
        <taxon>Candidatus Desulfofervidia</taxon>
        <taxon>Candidatus Desulfofervidales</taxon>
        <taxon>Candidatus Desulfofervidaceae</taxon>
        <taxon>Candidatus Desulfofervidus</taxon>
    </lineage>
</organism>
<dbReference type="GO" id="GO:0000162">
    <property type="term" value="P:L-tryptophan biosynthetic process"/>
    <property type="evidence" value="ECO:0007669"/>
    <property type="project" value="TreeGrafter"/>
</dbReference>
<comment type="caution">
    <text evidence="12">The sequence shown here is derived from an EMBL/GenBank/DDBJ whole genome shotgun (WGS) entry which is preliminary data.</text>
</comment>
<dbReference type="PANTHER" id="PTHR43090">
    <property type="entry name" value="1-(5-PHOSPHORIBOSYL)-5-[(5-PHOSPHORIBOSYLAMINO)METHYLIDENEAMINO] IMIDAZOLE-4-CARBOXAMIDE ISOMERASE"/>
    <property type="match status" value="1"/>
</dbReference>
<evidence type="ECO:0000256" key="4">
    <source>
        <dbReference type="ARBA" id="ARBA00009667"/>
    </source>
</evidence>
<dbReference type="Gene3D" id="3.20.20.70">
    <property type="entry name" value="Aldolase class I"/>
    <property type="match status" value="1"/>
</dbReference>
<evidence type="ECO:0000256" key="7">
    <source>
        <dbReference type="ARBA" id="ARBA00023102"/>
    </source>
</evidence>
<dbReference type="InterPro" id="IPR023016">
    <property type="entry name" value="HisA/PriA"/>
</dbReference>
<keyword evidence="7 9" id="KW-0368">Histidine biosynthesis</keyword>
<evidence type="ECO:0000313" key="12">
    <source>
        <dbReference type="EMBL" id="HDD35226.1"/>
    </source>
</evidence>
<protein>
    <recommendedName>
        <fullName evidence="9 11">1-(5-phosphoribosyl)-5-[(5-phosphoribosylamino)methylideneamino] imidazole-4-carboxamide isomerase</fullName>
        <ecNumber evidence="9 11">5.3.1.16</ecNumber>
    </recommendedName>
    <alternativeName>
        <fullName evidence="9">Phosphoribosylformimino-5-aminoimidazole carboxamide ribotide isomerase</fullName>
    </alternativeName>
</protein>
<dbReference type="CDD" id="cd04732">
    <property type="entry name" value="HisA"/>
    <property type="match status" value="1"/>
</dbReference>
<dbReference type="EMBL" id="DQWQ01000017">
    <property type="protein sequence ID" value="HDD35226.1"/>
    <property type="molecule type" value="Genomic_DNA"/>
</dbReference>
<dbReference type="GO" id="GO:0000105">
    <property type="term" value="P:L-histidine biosynthetic process"/>
    <property type="evidence" value="ECO:0007669"/>
    <property type="project" value="UniProtKB-UniRule"/>
</dbReference>
<dbReference type="InterPro" id="IPR006063">
    <property type="entry name" value="HisA_bact_arch"/>
</dbReference>
<evidence type="ECO:0000256" key="5">
    <source>
        <dbReference type="ARBA" id="ARBA00022490"/>
    </source>
</evidence>
<dbReference type="PANTHER" id="PTHR43090:SF2">
    <property type="entry name" value="1-(5-PHOSPHORIBOSYL)-5-[(5-PHOSPHORIBOSYLAMINO)METHYLIDENEAMINO] IMIDAZOLE-4-CARBOXAMIDE ISOMERASE"/>
    <property type="match status" value="1"/>
</dbReference>
<dbReference type="SUPFAM" id="SSF51366">
    <property type="entry name" value="Ribulose-phoshate binding barrel"/>
    <property type="match status" value="1"/>
</dbReference>
<evidence type="ECO:0000256" key="6">
    <source>
        <dbReference type="ARBA" id="ARBA00022605"/>
    </source>
</evidence>
<reference evidence="12" key="1">
    <citation type="journal article" date="2020" name="mSystems">
        <title>Genome- and Community-Level Interaction Insights into Carbon Utilization and Element Cycling Functions of Hydrothermarchaeota in Hydrothermal Sediment.</title>
        <authorList>
            <person name="Zhou Z."/>
            <person name="Liu Y."/>
            <person name="Xu W."/>
            <person name="Pan J."/>
            <person name="Luo Z.H."/>
            <person name="Li M."/>
        </authorList>
    </citation>
    <scope>NUCLEOTIDE SEQUENCE [LARGE SCALE GENOMIC DNA]</scope>
    <source>
        <strain evidence="12">HyVt-113</strain>
    </source>
</reference>
<comment type="pathway">
    <text evidence="3 9 11">Amino-acid biosynthesis; L-histidine biosynthesis; L-histidine from 5-phospho-alpha-D-ribose 1-diphosphate: step 4/9.</text>
</comment>
<dbReference type="HAMAP" id="MF_01014">
    <property type="entry name" value="HisA"/>
    <property type="match status" value="1"/>
</dbReference>
<dbReference type="Proteomes" id="UP000885706">
    <property type="component" value="Unassembled WGS sequence"/>
</dbReference>
<sequence length="249" mass="27675">MLIIPAIDLKNRKCVRLRQGMEGTETVFHEDPILMANIWEKQGAKRLHIVDLDGAFLKHPVHQEIIVEIAKAVSIPVQVGGGIRTQRDIETYLKAGVSYIILGTLALEDEKRFKEICKQFPDRIILAIDVRNGKVAVEGWKKLTDKDAISLAKKAQELGVTAINYTDIFKDGTETGINMESIKVFLKEVDVPVYVAGGISSLKDIAQLLSFENKGLNGVIIGRAFYTGKINLKDAMRLVRRGHGRGTQL</sequence>
<evidence type="ECO:0000256" key="8">
    <source>
        <dbReference type="ARBA" id="ARBA00023235"/>
    </source>
</evidence>
<dbReference type="AlphaFoldDB" id="A0A7V0NE23"/>
<dbReference type="NCBIfam" id="TIGR00007">
    <property type="entry name" value="1-(5-phosphoribosyl)-5-[(5-phosphoribosylamino)methylideneamino]imidazole-4-carboxamide isomerase"/>
    <property type="match status" value="1"/>
</dbReference>
<evidence type="ECO:0000256" key="9">
    <source>
        <dbReference type="HAMAP-Rule" id="MF_01014"/>
    </source>
</evidence>
<keyword evidence="6 9" id="KW-0028">Amino-acid biosynthesis</keyword>
<comment type="catalytic activity">
    <reaction evidence="1 9 11">
        <text>1-(5-phospho-beta-D-ribosyl)-5-[(5-phospho-beta-D-ribosylamino)methylideneamino]imidazole-4-carboxamide = 5-[(5-phospho-1-deoxy-D-ribulos-1-ylimino)methylamino]-1-(5-phospho-beta-D-ribosyl)imidazole-4-carboxamide</text>
        <dbReference type="Rhea" id="RHEA:15469"/>
        <dbReference type="ChEBI" id="CHEBI:58435"/>
        <dbReference type="ChEBI" id="CHEBI:58525"/>
        <dbReference type="EC" id="5.3.1.16"/>
    </reaction>
</comment>
<dbReference type="GO" id="GO:0003949">
    <property type="term" value="F:1-(5-phosphoribosyl)-5-[(5-phosphoribosylamino)methylideneamino]imidazole-4-carboxamide isomerase activity"/>
    <property type="evidence" value="ECO:0007669"/>
    <property type="project" value="UniProtKB-UniRule"/>
</dbReference>
<evidence type="ECO:0000256" key="2">
    <source>
        <dbReference type="ARBA" id="ARBA00004496"/>
    </source>
</evidence>
<evidence type="ECO:0000256" key="10">
    <source>
        <dbReference type="RuleBase" id="RU003657"/>
    </source>
</evidence>
<comment type="similarity">
    <text evidence="4 9 10">Belongs to the HisA/HisF family.</text>
</comment>
<dbReference type="InterPro" id="IPR044524">
    <property type="entry name" value="Isoase_HisA-like"/>
</dbReference>
<dbReference type="InterPro" id="IPR013785">
    <property type="entry name" value="Aldolase_TIM"/>
</dbReference>
<evidence type="ECO:0000256" key="11">
    <source>
        <dbReference type="RuleBase" id="RU003658"/>
    </source>
</evidence>
<dbReference type="GO" id="GO:0005737">
    <property type="term" value="C:cytoplasm"/>
    <property type="evidence" value="ECO:0007669"/>
    <property type="project" value="UniProtKB-SubCell"/>
</dbReference>
<accession>A0A7V0NE23</accession>